<organism evidence="1 2">
    <name type="scientific">Phaeobacter porticola</name>
    <dbReference type="NCBI Taxonomy" id="1844006"/>
    <lineage>
        <taxon>Bacteria</taxon>
        <taxon>Pseudomonadati</taxon>
        <taxon>Pseudomonadota</taxon>
        <taxon>Alphaproteobacteria</taxon>
        <taxon>Rhodobacterales</taxon>
        <taxon>Roseobacteraceae</taxon>
        <taxon>Phaeobacter</taxon>
    </lineage>
</organism>
<reference evidence="2" key="1">
    <citation type="submission" date="2016-07" db="EMBL/GenBank/DDBJ databases">
        <title>Phaeobacter portensis sp. nov., a tropodithietic acid producing bacterium isolated from a German harbor.</title>
        <authorList>
            <person name="Freese H.M."/>
            <person name="Bunk B."/>
            <person name="Breider S."/>
            <person name="Brinkhoff T."/>
        </authorList>
    </citation>
    <scope>NUCLEOTIDE SEQUENCE [LARGE SCALE GENOMIC DNA]</scope>
    <source>
        <strain evidence="2">P97</strain>
        <plasmid evidence="2">pp97_b</plasmid>
    </source>
</reference>
<dbReference type="PANTHER" id="PTHR37950">
    <property type="entry name" value="4-HYDROXYPHENYLACETATE CATABOLISM PROTEIN"/>
    <property type="match status" value="1"/>
</dbReference>
<dbReference type="CDD" id="cd00580">
    <property type="entry name" value="CHMI"/>
    <property type="match status" value="1"/>
</dbReference>
<dbReference type="Gene3D" id="3.30.429.10">
    <property type="entry name" value="Macrophage Migration Inhibitory Factor"/>
    <property type="match status" value="1"/>
</dbReference>
<dbReference type="InterPro" id="IPR004220">
    <property type="entry name" value="5-COMe_2-OHmuconate_Isoase"/>
</dbReference>
<dbReference type="Proteomes" id="UP000183859">
    <property type="component" value="Plasmid pP97_b"/>
</dbReference>
<gene>
    <name evidence="1" type="ORF">PhaeoP97_03883</name>
</gene>
<dbReference type="InterPro" id="IPR014347">
    <property type="entry name" value="Tautomerase/MIF_sf"/>
</dbReference>
<dbReference type="EMBL" id="CP016366">
    <property type="protein sequence ID" value="APG49233.1"/>
    <property type="molecule type" value="Genomic_DNA"/>
</dbReference>
<dbReference type="AlphaFoldDB" id="A0A1L3IB24"/>
<sequence>MPHFHIEYSANLEDVVDMAALCEAIRAEAAAIDTFPMAGIRVRATRVDHFAMADGDPKHGFIDLSVRLREGRADDVKRDAITRVFAALKDFMAPTLATRSIALSAEMRDINADLSPKFGTVRDHLEDPS</sequence>
<keyword evidence="1" id="KW-0614">Plasmid</keyword>
<dbReference type="KEGG" id="php:PhaeoP97_03883"/>
<dbReference type="RefSeq" id="WP_072506824.1">
    <property type="nucleotide sequence ID" value="NZ_CP016366.1"/>
</dbReference>
<proteinExistence type="predicted"/>
<geneLocation type="plasmid" evidence="2">
    <name>pp97_b</name>
</geneLocation>
<evidence type="ECO:0000313" key="1">
    <source>
        <dbReference type="EMBL" id="APG49233.1"/>
    </source>
</evidence>
<dbReference type="GO" id="GO:0008704">
    <property type="term" value="F:5-carboxymethyl-2-hydroxymuconate delta-isomerase activity"/>
    <property type="evidence" value="ECO:0007669"/>
    <property type="project" value="InterPro"/>
</dbReference>
<dbReference type="SUPFAM" id="SSF55331">
    <property type="entry name" value="Tautomerase/MIF"/>
    <property type="match status" value="1"/>
</dbReference>
<name>A0A1L3IB24_9RHOB</name>
<evidence type="ECO:0000313" key="2">
    <source>
        <dbReference type="Proteomes" id="UP000183859"/>
    </source>
</evidence>
<protein>
    <submittedName>
        <fullName evidence="1">Putative 5-carboxymethyl-2-hydroxymuconate delta-isomerase</fullName>
    </submittedName>
</protein>
<keyword evidence="2" id="KW-1185">Reference proteome</keyword>
<dbReference type="Pfam" id="PF02962">
    <property type="entry name" value="CHMI"/>
    <property type="match status" value="1"/>
</dbReference>
<dbReference type="PANTHER" id="PTHR37950:SF1">
    <property type="entry name" value="4-HYDROXYPHENYLACETATE CATABOLISM PROTEIN"/>
    <property type="match status" value="1"/>
</dbReference>
<keyword evidence="1" id="KW-0413">Isomerase</keyword>
<dbReference type="OrthoDB" id="9814215at2"/>
<accession>A0A1L3IB24</accession>